<dbReference type="GO" id="GO:0005886">
    <property type="term" value="C:plasma membrane"/>
    <property type="evidence" value="ECO:0007669"/>
    <property type="project" value="UniProtKB-SubCell"/>
</dbReference>
<keyword evidence="5 7" id="KW-0472">Membrane</keyword>
<dbReference type="InterPro" id="IPR031905">
    <property type="entry name" value="Flotillin_C"/>
</dbReference>
<keyword evidence="10" id="KW-1185">Reference proteome</keyword>
<dbReference type="CDD" id="cd03399">
    <property type="entry name" value="SPFH_flotillin"/>
    <property type="match status" value="1"/>
</dbReference>
<comment type="subcellular location">
    <subcellularLocation>
        <location evidence="2">Cell membrane</location>
    </subcellularLocation>
    <subcellularLocation>
        <location evidence="1">Membrane</location>
        <topology evidence="1">Single-pass membrane protein</topology>
    </subcellularLocation>
</comment>
<reference evidence="10" key="1">
    <citation type="submission" date="2016-10" db="EMBL/GenBank/DDBJ databases">
        <authorList>
            <person name="Varghese N."/>
            <person name="Submissions S."/>
        </authorList>
    </citation>
    <scope>NUCLEOTIDE SEQUENCE [LARGE SCALE GENOMIC DNA]</scope>
    <source>
        <strain evidence="10">DSM 5918</strain>
    </source>
</reference>
<dbReference type="AlphaFoldDB" id="A0A1I3U3Z0"/>
<evidence type="ECO:0000313" key="10">
    <source>
        <dbReference type="Proteomes" id="UP000198635"/>
    </source>
</evidence>
<dbReference type="Gene3D" id="3.30.479.30">
    <property type="entry name" value="Band 7 domain"/>
    <property type="match status" value="1"/>
</dbReference>
<feature type="coiled-coil region" evidence="6">
    <location>
        <begin position="202"/>
        <end position="284"/>
    </location>
</feature>
<dbReference type="Proteomes" id="UP000198635">
    <property type="component" value="Unassembled WGS sequence"/>
</dbReference>
<proteinExistence type="inferred from homology"/>
<dbReference type="PANTHER" id="PTHR13806:SF31">
    <property type="entry name" value="FLOTILLIN-LIKE PROTEIN 1-RELATED"/>
    <property type="match status" value="1"/>
</dbReference>
<dbReference type="InterPro" id="IPR027705">
    <property type="entry name" value="Flotillin_fam"/>
</dbReference>
<evidence type="ECO:0000256" key="3">
    <source>
        <dbReference type="ARBA" id="ARBA00007161"/>
    </source>
</evidence>
<name>A0A1I3U3Z0_9BACT</name>
<keyword evidence="7" id="KW-0812">Transmembrane</keyword>
<dbReference type="InterPro" id="IPR001107">
    <property type="entry name" value="Band_7"/>
</dbReference>
<feature type="transmembrane region" description="Helical" evidence="7">
    <location>
        <begin position="48"/>
        <end position="68"/>
    </location>
</feature>
<feature type="transmembrane region" description="Helical" evidence="7">
    <location>
        <begin position="6"/>
        <end position="28"/>
    </location>
</feature>
<organism evidence="9 10">
    <name type="scientific">Desulfomicrobium apsheronum</name>
    <dbReference type="NCBI Taxonomy" id="52560"/>
    <lineage>
        <taxon>Bacteria</taxon>
        <taxon>Pseudomonadati</taxon>
        <taxon>Thermodesulfobacteriota</taxon>
        <taxon>Desulfovibrionia</taxon>
        <taxon>Desulfovibrionales</taxon>
        <taxon>Desulfomicrobiaceae</taxon>
        <taxon>Desulfomicrobium</taxon>
    </lineage>
</organism>
<comment type="similarity">
    <text evidence="3">Belongs to the band 7/mec-2 family. Flotillin subfamily.</text>
</comment>
<evidence type="ECO:0000256" key="7">
    <source>
        <dbReference type="SAM" id="Phobius"/>
    </source>
</evidence>
<dbReference type="SUPFAM" id="SSF117892">
    <property type="entry name" value="Band 7/SPFH domain"/>
    <property type="match status" value="1"/>
</dbReference>
<evidence type="ECO:0000256" key="5">
    <source>
        <dbReference type="ARBA" id="ARBA00023136"/>
    </source>
</evidence>
<feature type="domain" description="Band 7" evidence="8">
    <location>
        <begin position="26"/>
        <end position="195"/>
    </location>
</feature>
<evidence type="ECO:0000259" key="8">
    <source>
        <dbReference type="SMART" id="SM00244"/>
    </source>
</evidence>
<dbReference type="STRING" id="52560.SAMN04488082_1074"/>
<keyword evidence="6" id="KW-0175">Coiled coil</keyword>
<dbReference type="EMBL" id="FORX01000007">
    <property type="protein sequence ID" value="SFJ77463.1"/>
    <property type="molecule type" value="Genomic_DNA"/>
</dbReference>
<gene>
    <name evidence="9" type="ORF">SAMN04488082_1074</name>
</gene>
<dbReference type="SMART" id="SM00244">
    <property type="entry name" value="PHB"/>
    <property type="match status" value="1"/>
</dbReference>
<dbReference type="OrthoDB" id="9815577at2"/>
<evidence type="ECO:0000256" key="1">
    <source>
        <dbReference type="ARBA" id="ARBA00004167"/>
    </source>
</evidence>
<evidence type="ECO:0000256" key="2">
    <source>
        <dbReference type="ARBA" id="ARBA00004236"/>
    </source>
</evidence>
<dbReference type="PANTHER" id="PTHR13806">
    <property type="entry name" value="FLOTILLIN-RELATED"/>
    <property type="match status" value="1"/>
</dbReference>
<accession>A0A1I3U3Z0</accession>
<evidence type="ECO:0000256" key="6">
    <source>
        <dbReference type="SAM" id="Coils"/>
    </source>
</evidence>
<protein>
    <submittedName>
        <fullName evidence="9">Uncharacterized membrane protein YqiK, contains Band7/PHB/SPFH domain</fullName>
    </submittedName>
</protein>
<sequence>MDNLIFIASVSVSVLVGMITIGLIMARLYNRASKEVSFVRTGFGGQKVIMNGGALVIPILHEIIPVNMNTLRLEVRRSNDQALITRDRMRVDVAAEFYTRVKPSEESIAMAAQTLGYKTLEPMQLKELVEGKFVDALRSVAAEMSMEELHEKRTEFVQRVQNVVSEDLTKNGLELETVSLTGLDQTSREFFNPDNAFDAAGLTRLTMEIEEKRKTRNDVEQDTNVAIANKNLEAEQKQLQIAKNMEYARLEQEREIEIRRASQATEIARERAQKKQEADEAQIQAKRQVDMTTILAERAVEEEQIEKERNVKERDISRIKALESAEIERMKTVELAEQDKEIALAEKSKAKSEARAEADKALALAVREEEAVKTVRETAEAERVKAVDLVQARKLAERDAIAVLVQAQADKKAALDRAEASRIQATAEADRKRIEAEGEAEAMILSANAAEKQYQVDAEGTLALNEAANKLSQEQVRFELKKKLIAHLPEIIRESVRPMEKIEGIKIFHLEGMPGSNGHVQGEASTNSTNLADQVVNSALRYRGQAPLLDSLLAEIGLKPGDINGLTAPIGSMANDFKDSAALEIKNVEA</sequence>
<dbReference type="Pfam" id="PF01145">
    <property type="entry name" value="Band_7"/>
    <property type="match status" value="1"/>
</dbReference>
<keyword evidence="7" id="KW-1133">Transmembrane helix</keyword>
<evidence type="ECO:0000256" key="4">
    <source>
        <dbReference type="ARBA" id="ARBA00022475"/>
    </source>
</evidence>
<dbReference type="Pfam" id="PF15975">
    <property type="entry name" value="Flot"/>
    <property type="match status" value="1"/>
</dbReference>
<keyword evidence="4" id="KW-1003">Cell membrane</keyword>
<evidence type="ECO:0000313" key="9">
    <source>
        <dbReference type="EMBL" id="SFJ77463.1"/>
    </source>
</evidence>
<dbReference type="RefSeq" id="WP_092374107.1">
    <property type="nucleotide sequence ID" value="NZ_FORX01000007.1"/>
</dbReference>
<dbReference type="InterPro" id="IPR036013">
    <property type="entry name" value="Band_7/SPFH_dom_sf"/>
</dbReference>